<evidence type="ECO:0000256" key="7">
    <source>
        <dbReference type="ARBA" id="ARBA00025178"/>
    </source>
</evidence>
<dbReference type="OrthoDB" id="5595141at2759"/>
<keyword evidence="4" id="KW-0805">Transcription regulation</keyword>
<dbReference type="PANTHER" id="PTHR13581:SF5">
    <property type="entry name" value="MRG_MORF4L-BINDING PROTEIN"/>
    <property type="match status" value="1"/>
</dbReference>
<evidence type="ECO:0000256" key="5">
    <source>
        <dbReference type="ARBA" id="ARBA00023163"/>
    </source>
</evidence>
<evidence type="ECO:0000256" key="6">
    <source>
        <dbReference type="ARBA" id="ARBA00023242"/>
    </source>
</evidence>
<evidence type="ECO:0000256" key="1">
    <source>
        <dbReference type="ARBA" id="ARBA00004123"/>
    </source>
</evidence>
<keyword evidence="5" id="KW-0804">Transcription</keyword>
<keyword evidence="10" id="KW-1185">Reference proteome</keyword>
<gene>
    <name evidence="9" type="primary">EAF7</name>
    <name evidence="9" type="ORF">LSUE1_G007680</name>
</gene>
<dbReference type="Pfam" id="PF07904">
    <property type="entry name" value="Eaf7"/>
    <property type="match status" value="1"/>
</dbReference>
<dbReference type="InterPro" id="IPR012423">
    <property type="entry name" value="Eaf7/MRGBP"/>
</dbReference>
<keyword evidence="6" id="KW-0539">Nucleus</keyword>
<name>A0A8T9BUP3_9HELO</name>
<evidence type="ECO:0000313" key="10">
    <source>
        <dbReference type="Proteomes" id="UP000469558"/>
    </source>
</evidence>
<feature type="region of interest" description="Disordered" evidence="8">
    <location>
        <begin position="1"/>
        <end position="62"/>
    </location>
</feature>
<dbReference type="GO" id="GO:0035267">
    <property type="term" value="C:NuA4 histone acetyltransferase complex"/>
    <property type="evidence" value="ECO:0007669"/>
    <property type="project" value="TreeGrafter"/>
</dbReference>
<comment type="caution">
    <text evidence="9">The sequence shown here is derived from an EMBL/GenBank/DDBJ whole genome shotgun (WGS) entry which is preliminary data.</text>
</comment>
<dbReference type="GO" id="GO:0006357">
    <property type="term" value="P:regulation of transcription by RNA polymerase II"/>
    <property type="evidence" value="ECO:0007669"/>
    <property type="project" value="TreeGrafter"/>
</dbReference>
<evidence type="ECO:0000256" key="3">
    <source>
        <dbReference type="ARBA" id="ARBA00022853"/>
    </source>
</evidence>
<feature type="compositionally biased region" description="Low complexity" evidence="8">
    <location>
        <begin position="289"/>
        <end position="311"/>
    </location>
</feature>
<dbReference type="AlphaFoldDB" id="A0A8T9BUP3"/>
<feature type="region of interest" description="Disordered" evidence="8">
    <location>
        <begin position="165"/>
        <end position="322"/>
    </location>
</feature>
<dbReference type="Proteomes" id="UP000469558">
    <property type="component" value="Unassembled WGS sequence"/>
</dbReference>
<sequence length="322" mass="36090">MSMDADAHVNQVLKQTKHHWQLLADSSNMPPKKKGKGARAASTPVPDEDAMAVDSPQQVEEPAKPSYDILKDPWTDEQETSLFKGIIQWKPAGMHKHFRMIALSEHLRHHGYNPEIEKHTSIPGIWQKLGTMYNLEILDERENSFDYDDGDDKFLEFQLPEEYEETMFMRGKRSASETPSSPPRMEERSPSPQGTKKRKRGDTVTQKNTRASTIEGTDEPRTSPIHSSPPPKTTRAGRSTNRSMGRVKADSSSRQQSKDTTMDEEDATEGTEDGGEDDEAEEADEEDTPSQPSPKASKASSKIKSDPPAKSQGASRKSKRKR</sequence>
<feature type="compositionally biased region" description="Basic and acidic residues" evidence="8">
    <location>
        <begin position="247"/>
        <end position="261"/>
    </location>
</feature>
<organism evidence="9 10">
    <name type="scientific">Lachnellula suecica</name>
    <dbReference type="NCBI Taxonomy" id="602035"/>
    <lineage>
        <taxon>Eukaryota</taxon>
        <taxon>Fungi</taxon>
        <taxon>Dikarya</taxon>
        <taxon>Ascomycota</taxon>
        <taxon>Pezizomycotina</taxon>
        <taxon>Leotiomycetes</taxon>
        <taxon>Helotiales</taxon>
        <taxon>Lachnaceae</taxon>
        <taxon>Lachnellula</taxon>
    </lineage>
</organism>
<comment type="function">
    <text evidence="7">Component of the NuA4 histone acetyltransferase complex which is involved in transcriptional activation of selected genes principally by acetylation of nucleosomal histone H4 and H2A. The NuA4 complex is also involved in DNA repair.</text>
</comment>
<proteinExistence type="inferred from homology"/>
<protein>
    <submittedName>
        <fullName evidence="9">Chromatin modification-related protein EAF7</fullName>
    </submittedName>
</protein>
<dbReference type="GO" id="GO:0006325">
    <property type="term" value="P:chromatin organization"/>
    <property type="evidence" value="ECO:0007669"/>
    <property type="project" value="UniProtKB-KW"/>
</dbReference>
<dbReference type="PANTHER" id="PTHR13581">
    <property type="entry name" value="MRG-BINDING PROTEIN"/>
    <property type="match status" value="1"/>
</dbReference>
<accession>A0A8T9BUP3</accession>
<evidence type="ECO:0000313" key="9">
    <source>
        <dbReference type="EMBL" id="TVY62910.1"/>
    </source>
</evidence>
<keyword evidence="3" id="KW-0156">Chromatin regulator</keyword>
<dbReference type="GO" id="GO:0005634">
    <property type="term" value="C:nucleus"/>
    <property type="evidence" value="ECO:0007669"/>
    <property type="project" value="UniProtKB-SubCell"/>
</dbReference>
<feature type="compositionally biased region" description="Acidic residues" evidence="8">
    <location>
        <begin position="262"/>
        <end position="288"/>
    </location>
</feature>
<evidence type="ECO:0000256" key="8">
    <source>
        <dbReference type="SAM" id="MobiDB-lite"/>
    </source>
</evidence>
<comment type="subcellular location">
    <subcellularLocation>
        <location evidence="1">Nucleus</location>
    </subcellularLocation>
</comment>
<comment type="similarity">
    <text evidence="2">Belongs to the EAF7 family.</text>
</comment>
<dbReference type="EMBL" id="QGMK01001855">
    <property type="protein sequence ID" value="TVY62910.1"/>
    <property type="molecule type" value="Genomic_DNA"/>
</dbReference>
<reference evidence="9 10" key="1">
    <citation type="submission" date="2018-05" db="EMBL/GenBank/DDBJ databases">
        <title>Genome sequencing and assembly of the regulated plant pathogen Lachnellula willkommii and related sister species for the development of diagnostic species identification markers.</title>
        <authorList>
            <person name="Giroux E."/>
            <person name="Bilodeau G."/>
        </authorList>
    </citation>
    <scope>NUCLEOTIDE SEQUENCE [LARGE SCALE GENOMIC DNA]</scope>
    <source>
        <strain evidence="9 10">CBS 268.59</strain>
    </source>
</reference>
<feature type="compositionally biased region" description="Polar residues" evidence="8">
    <location>
        <begin position="203"/>
        <end position="215"/>
    </location>
</feature>
<evidence type="ECO:0000256" key="2">
    <source>
        <dbReference type="ARBA" id="ARBA00007117"/>
    </source>
</evidence>
<evidence type="ECO:0000256" key="4">
    <source>
        <dbReference type="ARBA" id="ARBA00023015"/>
    </source>
</evidence>